<reference evidence="2" key="2">
    <citation type="submission" date="2023-05" db="EMBL/GenBank/DDBJ databases">
        <authorList>
            <consortium name="Lawrence Berkeley National Laboratory"/>
            <person name="Steindorff A."/>
            <person name="Hensen N."/>
            <person name="Bonometti L."/>
            <person name="Westerberg I."/>
            <person name="Brannstrom I.O."/>
            <person name="Guillou S."/>
            <person name="Cros-Aarteil S."/>
            <person name="Calhoun S."/>
            <person name="Haridas S."/>
            <person name="Kuo A."/>
            <person name="Mondo S."/>
            <person name="Pangilinan J."/>
            <person name="Riley R."/>
            <person name="Labutti K."/>
            <person name="Andreopoulos B."/>
            <person name="Lipzen A."/>
            <person name="Chen C."/>
            <person name="Yanf M."/>
            <person name="Daum C."/>
            <person name="Ng V."/>
            <person name="Clum A."/>
            <person name="Ohm R."/>
            <person name="Martin F."/>
            <person name="Silar P."/>
            <person name="Natvig D."/>
            <person name="Lalanne C."/>
            <person name="Gautier V."/>
            <person name="Ament-Velasquez S.L."/>
            <person name="Kruys A."/>
            <person name="Hutchinson M.I."/>
            <person name="Powell A.J."/>
            <person name="Barry K."/>
            <person name="Miller A.N."/>
            <person name="Grigoriev I.V."/>
            <person name="Debuchy R."/>
            <person name="Gladieux P."/>
            <person name="Thoren M.H."/>
            <person name="Johannesson H."/>
        </authorList>
    </citation>
    <scope>NUCLEOTIDE SEQUENCE</scope>
    <source>
        <strain evidence="2">PSN243</strain>
    </source>
</reference>
<dbReference type="PANTHER" id="PTHR40422:SF1">
    <property type="entry name" value="TRANSLATION MACHINERY-ASSOCIATED PROTEIN 17"/>
    <property type="match status" value="1"/>
</dbReference>
<gene>
    <name evidence="2" type="ORF">QBC34DRAFT_405246</name>
</gene>
<feature type="compositionally biased region" description="Acidic residues" evidence="1">
    <location>
        <begin position="196"/>
        <end position="206"/>
    </location>
</feature>
<organism evidence="2 3">
    <name type="scientific">Podospora aff. communis PSN243</name>
    <dbReference type="NCBI Taxonomy" id="3040156"/>
    <lineage>
        <taxon>Eukaryota</taxon>
        <taxon>Fungi</taxon>
        <taxon>Dikarya</taxon>
        <taxon>Ascomycota</taxon>
        <taxon>Pezizomycotina</taxon>
        <taxon>Sordariomycetes</taxon>
        <taxon>Sordariomycetidae</taxon>
        <taxon>Sordariales</taxon>
        <taxon>Podosporaceae</taxon>
        <taxon>Podospora</taxon>
    </lineage>
</organism>
<accession>A0AAV9GQC1</accession>
<feature type="region of interest" description="Disordered" evidence="1">
    <location>
        <begin position="50"/>
        <end position="69"/>
    </location>
</feature>
<reference evidence="2" key="1">
    <citation type="journal article" date="2023" name="Mol. Phylogenet. Evol.">
        <title>Genome-scale phylogeny and comparative genomics of the fungal order Sordariales.</title>
        <authorList>
            <person name="Hensen N."/>
            <person name="Bonometti L."/>
            <person name="Westerberg I."/>
            <person name="Brannstrom I.O."/>
            <person name="Guillou S."/>
            <person name="Cros-Aarteil S."/>
            <person name="Calhoun S."/>
            <person name="Haridas S."/>
            <person name="Kuo A."/>
            <person name="Mondo S."/>
            <person name="Pangilinan J."/>
            <person name="Riley R."/>
            <person name="LaButti K."/>
            <person name="Andreopoulos B."/>
            <person name="Lipzen A."/>
            <person name="Chen C."/>
            <person name="Yan M."/>
            <person name="Daum C."/>
            <person name="Ng V."/>
            <person name="Clum A."/>
            <person name="Steindorff A."/>
            <person name="Ohm R.A."/>
            <person name="Martin F."/>
            <person name="Silar P."/>
            <person name="Natvig D.O."/>
            <person name="Lalanne C."/>
            <person name="Gautier V."/>
            <person name="Ament-Velasquez S.L."/>
            <person name="Kruys A."/>
            <person name="Hutchinson M.I."/>
            <person name="Powell A.J."/>
            <person name="Barry K."/>
            <person name="Miller A.N."/>
            <person name="Grigoriev I.V."/>
            <person name="Debuchy R."/>
            <person name="Gladieux P."/>
            <person name="Hiltunen Thoren M."/>
            <person name="Johannesson H."/>
        </authorList>
    </citation>
    <scope>NUCLEOTIDE SEQUENCE</scope>
    <source>
        <strain evidence="2">PSN243</strain>
    </source>
</reference>
<keyword evidence="3" id="KW-1185">Reference proteome</keyword>
<dbReference type="GO" id="GO:0070682">
    <property type="term" value="P:proteasome regulatory particle assembly"/>
    <property type="evidence" value="ECO:0007669"/>
    <property type="project" value="InterPro"/>
</dbReference>
<evidence type="ECO:0000256" key="1">
    <source>
        <dbReference type="SAM" id="MobiDB-lite"/>
    </source>
</evidence>
<dbReference type="Proteomes" id="UP001321760">
    <property type="component" value="Unassembled WGS sequence"/>
</dbReference>
<sequence>MSSDALPISPSRFAEALKALPLSALHLKVLELRNSIAHLDYSNEQLRPFALGTSQPIGSSPSEPQQPDQDCIDAIRENEQVITRMEERIRLVRAEVEDRGQKWEEFASKEELEEKVGGEPGETTVNGEATVNGDGNGVNGAEERHPAWTDGTFQTGVIRGGRVEMDAVPGSRTGGTLSDEELRRRMEEQLRGLGDGQDDEEEGMHL</sequence>
<comment type="caution">
    <text evidence="2">The sequence shown here is derived from an EMBL/GenBank/DDBJ whole genome shotgun (WGS) entry which is preliminary data.</text>
</comment>
<feature type="region of interest" description="Disordered" evidence="1">
    <location>
        <begin position="110"/>
        <end position="206"/>
    </location>
</feature>
<evidence type="ECO:0008006" key="4">
    <source>
        <dbReference type="Google" id="ProtNLM"/>
    </source>
</evidence>
<dbReference type="AlphaFoldDB" id="A0AAV9GQC1"/>
<evidence type="ECO:0000313" key="2">
    <source>
        <dbReference type="EMBL" id="KAK4449533.1"/>
    </source>
</evidence>
<feature type="compositionally biased region" description="Polar residues" evidence="1">
    <location>
        <begin position="52"/>
        <end position="68"/>
    </location>
</feature>
<dbReference type="PANTHER" id="PTHR40422">
    <property type="entry name" value="TRANSLATION MACHINERY-ASSOCIATED PROTEIN 17"/>
    <property type="match status" value="1"/>
</dbReference>
<dbReference type="InterPro" id="IPR038966">
    <property type="entry name" value="TMA17"/>
</dbReference>
<evidence type="ECO:0000313" key="3">
    <source>
        <dbReference type="Proteomes" id="UP001321760"/>
    </source>
</evidence>
<dbReference type="EMBL" id="MU865937">
    <property type="protein sequence ID" value="KAK4449533.1"/>
    <property type="molecule type" value="Genomic_DNA"/>
</dbReference>
<proteinExistence type="predicted"/>
<protein>
    <recommendedName>
        <fullName evidence="4">Secondary alcohol dehydrogenase</fullName>
    </recommendedName>
</protein>
<dbReference type="GO" id="GO:0030674">
    <property type="term" value="F:protein-macromolecule adaptor activity"/>
    <property type="evidence" value="ECO:0007669"/>
    <property type="project" value="TreeGrafter"/>
</dbReference>
<feature type="compositionally biased region" description="Basic and acidic residues" evidence="1">
    <location>
        <begin position="180"/>
        <end position="190"/>
    </location>
</feature>
<name>A0AAV9GQC1_9PEZI</name>